<accession>A0A9D1N0G9</accession>
<dbReference type="Gene3D" id="1.10.10.1320">
    <property type="entry name" value="Anti-sigma factor, zinc-finger domain"/>
    <property type="match status" value="1"/>
</dbReference>
<organism evidence="2 3">
    <name type="scientific">Candidatus Limenecus avicola</name>
    <dbReference type="NCBI Taxonomy" id="2840847"/>
    <lineage>
        <taxon>Bacteria</taxon>
        <taxon>Bacillati</taxon>
        <taxon>Bacillota</taxon>
        <taxon>Clostridia</taxon>
        <taxon>Eubacteriales</taxon>
        <taxon>Clostridiaceae</taxon>
        <taxon>Clostridiaceae incertae sedis</taxon>
        <taxon>Candidatus Limenecus</taxon>
    </lineage>
</organism>
<feature type="transmembrane region" description="Helical" evidence="1">
    <location>
        <begin position="64"/>
        <end position="88"/>
    </location>
</feature>
<reference evidence="2" key="2">
    <citation type="journal article" date="2021" name="PeerJ">
        <title>Extensive microbial diversity within the chicken gut microbiome revealed by metagenomics and culture.</title>
        <authorList>
            <person name="Gilroy R."/>
            <person name="Ravi A."/>
            <person name="Getino M."/>
            <person name="Pursley I."/>
            <person name="Horton D.L."/>
            <person name="Alikhan N.F."/>
            <person name="Baker D."/>
            <person name="Gharbi K."/>
            <person name="Hall N."/>
            <person name="Watson M."/>
            <person name="Adriaenssens E.M."/>
            <person name="Foster-Nyarko E."/>
            <person name="Jarju S."/>
            <person name="Secka A."/>
            <person name="Antonio M."/>
            <person name="Oren A."/>
            <person name="Chaudhuri R.R."/>
            <person name="La Ragione R."/>
            <person name="Hildebrand F."/>
            <person name="Pallen M.J."/>
        </authorList>
    </citation>
    <scope>NUCLEOTIDE SEQUENCE</scope>
    <source>
        <strain evidence="2">CHK154-7741</strain>
    </source>
</reference>
<reference evidence="2" key="1">
    <citation type="submission" date="2020-10" db="EMBL/GenBank/DDBJ databases">
        <authorList>
            <person name="Gilroy R."/>
        </authorList>
    </citation>
    <scope>NUCLEOTIDE SEQUENCE</scope>
    <source>
        <strain evidence="2">CHK154-7741</strain>
    </source>
</reference>
<keyword evidence="1" id="KW-0812">Transmembrane</keyword>
<name>A0A9D1N0G9_9CLOT</name>
<dbReference type="EMBL" id="DVOD01000050">
    <property type="protein sequence ID" value="HIU92819.1"/>
    <property type="molecule type" value="Genomic_DNA"/>
</dbReference>
<sequence>MDEQNTKQCNGYEAMYTFLNDEDFERHLKECPQCAKEHEKMQKVSDLIQEAKPYIKQKRKNTRVLVSAAAFFVAVFATLSVPLCMVGIDAYDNLVAQNTMDVQELGLPVDEYGFLYIE</sequence>
<dbReference type="AlphaFoldDB" id="A0A9D1N0G9"/>
<evidence type="ECO:0000313" key="3">
    <source>
        <dbReference type="Proteomes" id="UP000886748"/>
    </source>
</evidence>
<dbReference type="InterPro" id="IPR041916">
    <property type="entry name" value="Anti_sigma_zinc_sf"/>
</dbReference>
<comment type="caution">
    <text evidence="2">The sequence shown here is derived from an EMBL/GenBank/DDBJ whole genome shotgun (WGS) entry which is preliminary data.</text>
</comment>
<keyword evidence="1" id="KW-0472">Membrane</keyword>
<protein>
    <recommendedName>
        <fullName evidence="4">Zinc-finger domain-containing protein</fullName>
    </recommendedName>
</protein>
<keyword evidence="1" id="KW-1133">Transmembrane helix</keyword>
<gene>
    <name evidence="2" type="ORF">IAD26_06775</name>
</gene>
<proteinExistence type="predicted"/>
<evidence type="ECO:0000256" key="1">
    <source>
        <dbReference type="SAM" id="Phobius"/>
    </source>
</evidence>
<evidence type="ECO:0008006" key="4">
    <source>
        <dbReference type="Google" id="ProtNLM"/>
    </source>
</evidence>
<dbReference type="Proteomes" id="UP000886748">
    <property type="component" value="Unassembled WGS sequence"/>
</dbReference>
<evidence type="ECO:0000313" key="2">
    <source>
        <dbReference type="EMBL" id="HIU92819.1"/>
    </source>
</evidence>